<comment type="caution">
    <text evidence="2">The sequence shown here is derived from an EMBL/GenBank/DDBJ whole genome shotgun (WGS) entry which is preliminary data.</text>
</comment>
<evidence type="ECO:0000313" key="2">
    <source>
        <dbReference type="EMBL" id="MBL0886168.1"/>
    </source>
</evidence>
<reference evidence="2 3" key="1">
    <citation type="journal article" date="2021" name="Arch. Microbiol.">
        <title>Myceligenerans indicum sp. nov., an actinobacterium isolated from mangrove sediment of Sundarbans, India.</title>
        <authorList>
            <person name="Asha K."/>
            <person name="Bhadury P."/>
        </authorList>
    </citation>
    <scope>NUCLEOTIDE SEQUENCE [LARGE SCALE GENOMIC DNA]</scope>
    <source>
        <strain evidence="2 3">I2</strain>
    </source>
</reference>
<feature type="transmembrane region" description="Helical" evidence="1">
    <location>
        <begin position="46"/>
        <end position="67"/>
    </location>
</feature>
<protein>
    <submittedName>
        <fullName evidence="2">Uncharacterized protein</fullName>
    </submittedName>
</protein>
<proteinExistence type="predicted"/>
<evidence type="ECO:0000313" key="3">
    <source>
        <dbReference type="Proteomes" id="UP000675409"/>
    </source>
</evidence>
<dbReference type="InterPro" id="IPR046094">
    <property type="entry name" value="DUF6112"/>
</dbReference>
<keyword evidence="1" id="KW-0812">Transmembrane</keyword>
<name>A0ABS1LJ72_9MICO</name>
<gene>
    <name evidence="2" type="ORF">HGK34_07765</name>
</gene>
<dbReference type="Proteomes" id="UP000675409">
    <property type="component" value="Unassembled WGS sequence"/>
</dbReference>
<dbReference type="EMBL" id="JABBYC010000009">
    <property type="protein sequence ID" value="MBL0886168.1"/>
    <property type="molecule type" value="Genomic_DNA"/>
</dbReference>
<evidence type="ECO:0000256" key="1">
    <source>
        <dbReference type="SAM" id="Phobius"/>
    </source>
</evidence>
<keyword evidence="1" id="KW-1133">Transmembrane helix</keyword>
<accession>A0ABS1LJ72</accession>
<organism evidence="2 3">
    <name type="scientific">Myceligenerans indicum</name>
    <dbReference type="NCBI Taxonomy" id="2593663"/>
    <lineage>
        <taxon>Bacteria</taxon>
        <taxon>Bacillati</taxon>
        <taxon>Actinomycetota</taxon>
        <taxon>Actinomycetes</taxon>
        <taxon>Micrococcales</taxon>
        <taxon>Promicromonosporaceae</taxon>
        <taxon>Myceligenerans</taxon>
    </lineage>
</organism>
<dbReference type="Pfam" id="PF19607">
    <property type="entry name" value="DUF6112"/>
    <property type="match status" value="1"/>
</dbReference>
<keyword evidence="3" id="KW-1185">Reference proteome</keyword>
<keyword evidence="1" id="KW-0472">Membrane</keyword>
<sequence length="76" mass="7422">MPDVVGALLTLVLVTAVAMLIVSAAAWALAASAGSFQGVAKARAGVLIALGCAAMSGGALAWTNWLLETGAPLNQG</sequence>